<accession>A0A8C4QQ50</accession>
<dbReference type="Proteomes" id="UP000694388">
    <property type="component" value="Unplaced"/>
</dbReference>
<keyword evidence="2" id="KW-0678">Repressor</keyword>
<keyword evidence="3" id="KW-0479">Metal-binding</keyword>
<dbReference type="Ensembl" id="ENSEBUT00000019198.1">
    <property type="protein sequence ID" value="ENSEBUP00000018622.1"/>
    <property type="gene ID" value="ENSEBUG00000011621.1"/>
</dbReference>
<dbReference type="SUPFAM" id="SSF54695">
    <property type="entry name" value="POZ domain"/>
    <property type="match status" value="1"/>
</dbReference>
<dbReference type="GO" id="GO:0008270">
    <property type="term" value="F:zinc ion binding"/>
    <property type="evidence" value="ECO:0007669"/>
    <property type="project" value="UniProtKB-KW"/>
</dbReference>
<feature type="domain" description="C2H2-type" evidence="14">
    <location>
        <begin position="297"/>
        <end position="324"/>
    </location>
</feature>
<dbReference type="SUPFAM" id="SSF57667">
    <property type="entry name" value="beta-beta-alpha zinc fingers"/>
    <property type="match status" value="2"/>
</dbReference>
<feature type="domain" description="C2H2-type" evidence="14">
    <location>
        <begin position="325"/>
        <end position="352"/>
    </location>
</feature>
<name>A0A8C4QQ50_EPTBU</name>
<evidence type="ECO:0000259" key="13">
    <source>
        <dbReference type="PROSITE" id="PS50097"/>
    </source>
</evidence>
<evidence type="ECO:0000256" key="4">
    <source>
        <dbReference type="ARBA" id="ARBA00022737"/>
    </source>
</evidence>
<sequence>MEFPDHSRRLLSYLHRQRLRGFLCDCTVRVGVAEFRVHRAVLAACSLYFHVCYRSSGDKPNKWRDDLVHLNPEIVTPSAFSLLLDFMYEGNLRLDELPLEDLLTAASYLHMYDVVRACKQQLLLRKEMQKETDMSSRLSDSEGVTYQRRKSVFHEVNGLCSESYEWHGSHEMRTCKKLKPLGPLMGQDEHQALDLSCKPGEAQATNGHTRLLPFMKDYDERTSCSRVEKSPHLNDSVLESEARSNVFPCAFPFTTLSMAGAFACPLCGCVFPVPQLLQMHLSAHFSETDRRRSHIVPTCSLCGKTFSCAYTLRRHERTHSGEKPYVCAQCGKAFQYSHNLSRHAVVHTREKPHACKWCERRFTQSGDLYRHIRKFHCDVLEGVSTTQAGCE</sequence>
<evidence type="ECO:0000256" key="11">
    <source>
        <dbReference type="ARBA" id="ARBA00038422"/>
    </source>
</evidence>
<feature type="domain" description="C2H2-type" evidence="14">
    <location>
        <begin position="353"/>
        <end position="376"/>
    </location>
</feature>
<keyword evidence="9" id="KW-0804">Transcription</keyword>
<evidence type="ECO:0000313" key="16">
    <source>
        <dbReference type="Proteomes" id="UP000694388"/>
    </source>
</evidence>
<keyword evidence="16" id="KW-1185">Reference proteome</keyword>
<comment type="similarity">
    <text evidence="11">Belongs to the krueppel C2H2-type zinc-finger protein family. ZBTB18 subfamily.</text>
</comment>
<evidence type="ECO:0000256" key="3">
    <source>
        <dbReference type="ARBA" id="ARBA00022723"/>
    </source>
</evidence>
<reference evidence="15" key="1">
    <citation type="submission" date="2025-08" db="UniProtKB">
        <authorList>
            <consortium name="Ensembl"/>
        </authorList>
    </citation>
    <scope>IDENTIFICATION</scope>
</reference>
<feature type="domain" description="C2H2-type" evidence="14">
    <location>
        <begin position="262"/>
        <end position="289"/>
    </location>
</feature>
<dbReference type="Pfam" id="PF00651">
    <property type="entry name" value="BTB"/>
    <property type="match status" value="1"/>
</dbReference>
<dbReference type="InterPro" id="IPR000210">
    <property type="entry name" value="BTB/POZ_dom"/>
</dbReference>
<keyword evidence="5 12" id="KW-0863">Zinc-finger</keyword>
<dbReference type="Gene3D" id="3.30.160.60">
    <property type="entry name" value="Classic Zinc Finger"/>
    <property type="match status" value="3"/>
</dbReference>
<dbReference type="SMART" id="SM00225">
    <property type="entry name" value="BTB"/>
    <property type="match status" value="1"/>
</dbReference>
<dbReference type="Pfam" id="PF13894">
    <property type="entry name" value="zf-C2H2_4"/>
    <property type="match status" value="1"/>
</dbReference>
<dbReference type="FunFam" id="3.30.160.60:FF:000892">
    <property type="entry name" value="zinc finger and BTB domain-containing protein 3"/>
    <property type="match status" value="1"/>
</dbReference>
<evidence type="ECO:0000256" key="5">
    <source>
        <dbReference type="ARBA" id="ARBA00022771"/>
    </source>
</evidence>
<dbReference type="GO" id="GO:0003677">
    <property type="term" value="F:DNA binding"/>
    <property type="evidence" value="ECO:0007669"/>
    <property type="project" value="UniProtKB-KW"/>
</dbReference>
<dbReference type="OMA" id="GSHEMRT"/>
<evidence type="ECO:0000256" key="7">
    <source>
        <dbReference type="ARBA" id="ARBA00023015"/>
    </source>
</evidence>
<dbReference type="PROSITE" id="PS50157">
    <property type="entry name" value="ZINC_FINGER_C2H2_2"/>
    <property type="match status" value="4"/>
</dbReference>
<dbReference type="FunFam" id="3.30.160.60:FF:000646">
    <property type="entry name" value="Myeloid zinc finger 1"/>
    <property type="match status" value="1"/>
</dbReference>
<protein>
    <submittedName>
        <fullName evidence="15">Zinc finger and BTB domain containing 18</fullName>
    </submittedName>
</protein>
<keyword evidence="8" id="KW-0238">DNA-binding</keyword>
<proteinExistence type="inferred from homology"/>
<dbReference type="InterPro" id="IPR013087">
    <property type="entry name" value="Znf_C2H2_type"/>
</dbReference>
<dbReference type="PROSITE" id="PS00028">
    <property type="entry name" value="ZINC_FINGER_C2H2_1"/>
    <property type="match status" value="4"/>
</dbReference>
<comment type="subcellular location">
    <subcellularLocation>
        <location evidence="1">Nucleus</location>
    </subcellularLocation>
</comment>
<dbReference type="Pfam" id="PF00096">
    <property type="entry name" value="zf-C2H2"/>
    <property type="match status" value="2"/>
</dbReference>
<reference evidence="15" key="2">
    <citation type="submission" date="2025-09" db="UniProtKB">
        <authorList>
            <consortium name="Ensembl"/>
        </authorList>
    </citation>
    <scope>IDENTIFICATION</scope>
</reference>
<dbReference type="PANTHER" id="PTHR24394">
    <property type="entry name" value="ZINC FINGER PROTEIN"/>
    <property type="match status" value="1"/>
</dbReference>
<evidence type="ECO:0000256" key="2">
    <source>
        <dbReference type="ARBA" id="ARBA00022491"/>
    </source>
</evidence>
<dbReference type="GO" id="GO:0005634">
    <property type="term" value="C:nucleus"/>
    <property type="evidence" value="ECO:0007669"/>
    <property type="project" value="UniProtKB-SubCell"/>
</dbReference>
<dbReference type="GO" id="GO:0000981">
    <property type="term" value="F:DNA-binding transcription factor activity, RNA polymerase II-specific"/>
    <property type="evidence" value="ECO:0007669"/>
    <property type="project" value="TreeGrafter"/>
</dbReference>
<dbReference type="GeneTree" id="ENSGT00940000155092"/>
<evidence type="ECO:0000313" key="15">
    <source>
        <dbReference type="Ensembl" id="ENSEBUP00000018622.1"/>
    </source>
</evidence>
<organism evidence="15 16">
    <name type="scientific">Eptatretus burgeri</name>
    <name type="common">Inshore hagfish</name>
    <dbReference type="NCBI Taxonomy" id="7764"/>
    <lineage>
        <taxon>Eukaryota</taxon>
        <taxon>Metazoa</taxon>
        <taxon>Chordata</taxon>
        <taxon>Craniata</taxon>
        <taxon>Vertebrata</taxon>
        <taxon>Cyclostomata</taxon>
        <taxon>Myxini</taxon>
        <taxon>Myxiniformes</taxon>
        <taxon>Myxinidae</taxon>
        <taxon>Eptatretinae</taxon>
        <taxon>Eptatretus</taxon>
    </lineage>
</organism>
<dbReference type="PANTHER" id="PTHR24394:SF18">
    <property type="entry name" value="ZINC FINGER AND BTB DOMAIN-CONTAINING PROTEIN 18"/>
    <property type="match status" value="1"/>
</dbReference>
<keyword evidence="10" id="KW-0539">Nucleus</keyword>
<keyword evidence="4" id="KW-0677">Repeat</keyword>
<dbReference type="InterPro" id="IPR011333">
    <property type="entry name" value="SKP1/BTB/POZ_sf"/>
</dbReference>
<evidence type="ECO:0000256" key="10">
    <source>
        <dbReference type="ARBA" id="ARBA00023242"/>
    </source>
</evidence>
<dbReference type="AlphaFoldDB" id="A0A8C4QQ50"/>
<evidence type="ECO:0000256" key="8">
    <source>
        <dbReference type="ARBA" id="ARBA00023125"/>
    </source>
</evidence>
<feature type="domain" description="BTB" evidence="13">
    <location>
        <begin position="24"/>
        <end position="96"/>
    </location>
</feature>
<evidence type="ECO:0000256" key="6">
    <source>
        <dbReference type="ARBA" id="ARBA00022833"/>
    </source>
</evidence>
<dbReference type="FunFam" id="3.30.160.60:FF:000114">
    <property type="entry name" value="Zinc finger and BTB domain-containing protein 18"/>
    <property type="match status" value="1"/>
</dbReference>
<evidence type="ECO:0000256" key="9">
    <source>
        <dbReference type="ARBA" id="ARBA00023163"/>
    </source>
</evidence>
<evidence type="ECO:0000256" key="12">
    <source>
        <dbReference type="PROSITE-ProRule" id="PRU00042"/>
    </source>
</evidence>
<keyword evidence="7" id="KW-0805">Transcription regulation</keyword>
<keyword evidence="6" id="KW-0862">Zinc</keyword>
<dbReference type="InterPro" id="IPR036236">
    <property type="entry name" value="Znf_C2H2_sf"/>
</dbReference>
<evidence type="ECO:0000259" key="14">
    <source>
        <dbReference type="PROSITE" id="PS50157"/>
    </source>
</evidence>
<dbReference type="PROSITE" id="PS50097">
    <property type="entry name" value="BTB"/>
    <property type="match status" value="1"/>
</dbReference>
<evidence type="ECO:0000256" key="1">
    <source>
        <dbReference type="ARBA" id="ARBA00004123"/>
    </source>
</evidence>
<dbReference type="SMART" id="SM00355">
    <property type="entry name" value="ZnF_C2H2"/>
    <property type="match status" value="4"/>
</dbReference>
<dbReference type="Gene3D" id="3.30.710.10">
    <property type="entry name" value="Potassium Channel Kv1.1, Chain A"/>
    <property type="match status" value="1"/>
</dbReference>